<reference evidence="2" key="2">
    <citation type="journal article" date="2021" name="PeerJ">
        <title>Extensive microbial diversity within the chicken gut microbiome revealed by metagenomics and culture.</title>
        <authorList>
            <person name="Gilroy R."/>
            <person name="Ravi A."/>
            <person name="Getino M."/>
            <person name="Pursley I."/>
            <person name="Horton D.L."/>
            <person name="Alikhan N.F."/>
            <person name="Baker D."/>
            <person name="Gharbi K."/>
            <person name="Hall N."/>
            <person name="Watson M."/>
            <person name="Adriaenssens E.M."/>
            <person name="Foster-Nyarko E."/>
            <person name="Jarju S."/>
            <person name="Secka A."/>
            <person name="Antonio M."/>
            <person name="Oren A."/>
            <person name="Chaudhuri R.R."/>
            <person name="La Ragione R."/>
            <person name="Hildebrand F."/>
            <person name="Pallen M.J."/>
        </authorList>
    </citation>
    <scope>NUCLEOTIDE SEQUENCE</scope>
    <source>
        <strain evidence="2">CHK195-15760</strain>
    </source>
</reference>
<dbReference type="NCBIfam" id="TIGR01167">
    <property type="entry name" value="LPXTG_anchor"/>
    <property type="match status" value="1"/>
</dbReference>
<evidence type="ECO:0000313" key="2">
    <source>
        <dbReference type="EMBL" id="HIU51572.1"/>
    </source>
</evidence>
<dbReference type="Proteomes" id="UP000824093">
    <property type="component" value="Unassembled WGS sequence"/>
</dbReference>
<protein>
    <submittedName>
        <fullName evidence="2">LPXTG cell wall anchor domain-containing protein</fullName>
    </submittedName>
</protein>
<sequence>MKNLKLTKIVLLIITLIVVLAIGIEVFAADSNGSIVLEAPTGNNSANTNTGNTNTNTNNSVVAPTINNTPRNIVNSSSYNNTSLPNTGAEDYTVIYVILGICAVSAIYAYKKVKDYNGIE</sequence>
<dbReference type="AlphaFoldDB" id="A0A9D1M0Z5"/>
<keyword evidence="1" id="KW-1133">Transmembrane helix</keyword>
<proteinExistence type="predicted"/>
<dbReference type="EMBL" id="DVNH01000021">
    <property type="protein sequence ID" value="HIU51572.1"/>
    <property type="molecule type" value="Genomic_DNA"/>
</dbReference>
<keyword evidence="1" id="KW-0812">Transmembrane</keyword>
<evidence type="ECO:0000256" key="1">
    <source>
        <dbReference type="SAM" id="Phobius"/>
    </source>
</evidence>
<organism evidence="2 3">
    <name type="scientific">Candidatus Merdicola faecigallinarum</name>
    <dbReference type="NCBI Taxonomy" id="2840862"/>
    <lineage>
        <taxon>Bacteria</taxon>
        <taxon>Bacillati</taxon>
        <taxon>Bacillota</taxon>
        <taxon>Clostridia</taxon>
        <taxon>Candidatus Merdicola</taxon>
    </lineage>
</organism>
<accession>A0A9D1M0Z5</accession>
<comment type="caution">
    <text evidence="2">The sequence shown here is derived from an EMBL/GenBank/DDBJ whole genome shotgun (WGS) entry which is preliminary data.</text>
</comment>
<name>A0A9D1M0Z5_9FIRM</name>
<evidence type="ECO:0000313" key="3">
    <source>
        <dbReference type="Proteomes" id="UP000824093"/>
    </source>
</evidence>
<keyword evidence="1" id="KW-0472">Membrane</keyword>
<feature type="transmembrane region" description="Helical" evidence="1">
    <location>
        <begin position="92"/>
        <end position="110"/>
    </location>
</feature>
<gene>
    <name evidence="2" type="ORF">IAB70_02975</name>
</gene>
<reference evidence="2" key="1">
    <citation type="submission" date="2020-10" db="EMBL/GenBank/DDBJ databases">
        <authorList>
            <person name="Gilroy R."/>
        </authorList>
    </citation>
    <scope>NUCLEOTIDE SEQUENCE</scope>
    <source>
        <strain evidence="2">CHK195-15760</strain>
    </source>
</reference>